<keyword evidence="5" id="KW-0862">Zinc</keyword>
<dbReference type="InterPro" id="IPR000834">
    <property type="entry name" value="Peptidase_M14"/>
</dbReference>
<evidence type="ECO:0000256" key="7">
    <source>
        <dbReference type="PROSITE-ProRule" id="PRU01379"/>
    </source>
</evidence>
<feature type="non-terminal residue" evidence="9">
    <location>
        <position position="571"/>
    </location>
</feature>
<evidence type="ECO:0000256" key="3">
    <source>
        <dbReference type="ARBA" id="ARBA00022670"/>
    </source>
</evidence>
<accession>A0A841PXS8</accession>
<comment type="similarity">
    <text evidence="2 7">Belongs to the peptidase M14 family.</text>
</comment>
<dbReference type="PROSITE" id="PS52035">
    <property type="entry name" value="PEPTIDASE_M14"/>
    <property type="match status" value="1"/>
</dbReference>
<evidence type="ECO:0000256" key="6">
    <source>
        <dbReference type="ARBA" id="ARBA00023049"/>
    </source>
</evidence>
<evidence type="ECO:0000256" key="2">
    <source>
        <dbReference type="ARBA" id="ARBA00005988"/>
    </source>
</evidence>
<organism evidence="9 10">
    <name type="scientific">Geomicrobium halophilum</name>
    <dbReference type="NCBI Taxonomy" id="549000"/>
    <lineage>
        <taxon>Bacteria</taxon>
        <taxon>Bacillati</taxon>
        <taxon>Bacillota</taxon>
        <taxon>Bacilli</taxon>
        <taxon>Bacillales</taxon>
        <taxon>Geomicrobium</taxon>
    </lineage>
</organism>
<dbReference type="CDD" id="cd06242">
    <property type="entry name" value="M14-like"/>
    <property type="match status" value="1"/>
</dbReference>
<evidence type="ECO:0000313" key="9">
    <source>
        <dbReference type="EMBL" id="MBB6451571.1"/>
    </source>
</evidence>
<proteinExistence type="inferred from homology"/>
<evidence type="ECO:0000313" key="10">
    <source>
        <dbReference type="Proteomes" id="UP000568839"/>
    </source>
</evidence>
<dbReference type="GO" id="GO:0008270">
    <property type="term" value="F:zinc ion binding"/>
    <property type="evidence" value="ECO:0007669"/>
    <property type="project" value="InterPro"/>
</dbReference>
<dbReference type="Proteomes" id="UP000568839">
    <property type="component" value="Unassembled WGS sequence"/>
</dbReference>
<dbReference type="Pfam" id="PF22888">
    <property type="entry name" value="FIMAH"/>
    <property type="match status" value="1"/>
</dbReference>
<keyword evidence="4" id="KW-0378">Hydrolase</keyword>
<evidence type="ECO:0000256" key="5">
    <source>
        <dbReference type="ARBA" id="ARBA00022833"/>
    </source>
</evidence>
<dbReference type="Pfam" id="PF00246">
    <property type="entry name" value="Peptidase_M14"/>
    <property type="match status" value="1"/>
</dbReference>
<feature type="domain" description="Peptidase M14" evidence="8">
    <location>
        <begin position="52"/>
        <end position="310"/>
    </location>
</feature>
<feature type="active site" description="Proton donor/acceptor" evidence="7">
    <location>
        <position position="285"/>
    </location>
</feature>
<sequence>MKIINLETMSPLVLFFSLLLIVSSWEGVAAAQEKNDFDEPPITGFEDRDGEEWTTHEEELEFLEEVEEKSERMTYSEVGTSVEGRPLHLVQVGGPSPATDEEMADGQNMLIIGSQHGNEPAPREMALQLLRDLAFTEDPEREGQLEELTVMFIPTANPDGREADTRTNAEGVDINREHLNLGTPEIQVIGEVLNQYNPDITIDAHERPSADGNPDMEMQWPRNLNVDDELRELNEEMVEDYLRPNVEEAGFTTGLYGDASEPTLGLETVLSQMAGLRHGLGLLTESSGQQDPKYRVEAQMETVESTLEFYRERMDDVTTVVSEAPSRKMEEGADRSEPFYLDGADIREPEDSDVLDPHPCGYLLHSSQANEVSLHIDSFSLETEEVGENGVFVSMSQPMMTVVPFLLDGEASYNEVEGLALEDCSDPRITASGLQTLVEQLDEAGEFENSDAPYALDVHLRAVSHYEDQEETDKVVEHMGGFHNLLIQQLENDWISEDAFHMLETFADDLIENYGETFDVDRVMDHISHLSEDIGPRVAGSEEELEAAEYIEDEFDSLGYDTSMQTFDIRG</sequence>
<dbReference type="PANTHER" id="PTHR11705">
    <property type="entry name" value="PROTEASE FAMILY M14 CARBOXYPEPTIDASE A,B"/>
    <property type="match status" value="1"/>
</dbReference>
<keyword evidence="6" id="KW-0482">Metalloprotease</keyword>
<dbReference type="GO" id="GO:0006508">
    <property type="term" value="P:proteolysis"/>
    <property type="evidence" value="ECO:0007669"/>
    <property type="project" value="UniProtKB-KW"/>
</dbReference>
<dbReference type="SMART" id="SM00631">
    <property type="entry name" value="Zn_pept"/>
    <property type="match status" value="1"/>
</dbReference>
<dbReference type="RefSeq" id="WP_184405975.1">
    <property type="nucleotide sequence ID" value="NZ_JACHHJ010000009.1"/>
</dbReference>
<dbReference type="InterPro" id="IPR054470">
    <property type="entry name" value="FIMAH_dom"/>
</dbReference>
<gene>
    <name evidence="9" type="ORF">HNR44_003586</name>
</gene>
<dbReference type="GO" id="GO:0004181">
    <property type="term" value="F:metallocarboxypeptidase activity"/>
    <property type="evidence" value="ECO:0007669"/>
    <property type="project" value="InterPro"/>
</dbReference>
<dbReference type="PANTHER" id="PTHR11705:SF143">
    <property type="entry name" value="SLL0236 PROTEIN"/>
    <property type="match status" value="1"/>
</dbReference>
<dbReference type="SUPFAM" id="SSF53187">
    <property type="entry name" value="Zn-dependent exopeptidases"/>
    <property type="match status" value="2"/>
</dbReference>
<protein>
    <recommendedName>
        <fullName evidence="8">Peptidase M14 domain-containing protein</fullName>
    </recommendedName>
</protein>
<dbReference type="AlphaFoldDB" id="A0A841PXS8"/>
<comment type="cofactor">
    <cofactor evidence="1">
        <name>Zn(2+)</name>
        <dbReference type="ChEBI" id="CHEBI:29105"/>
    </cofactor>
</comment>
<keyword evidence="10" id="KW-1185">Reference proteome</keyword>
<keyword evidence="3" id="KW-0645">Protease</keyword>
<name>A0A841PXS8_9BACL</name>
<dbReference type="EMBL" id="JACHHJ010000009">
    <property type="protein sequence ID" value="MBB6451571.1"/>
    <property type="molecule type" value="Genomic_DNA"/>
</dbReference>
<dbReference type="Gene3D" id="3.40.630.10">
    <property type="entry name" value="Zn peptidases"/>
    <property type="match status" value="2"/>
</dbReference>
<evidence type="ECO:0000256" key="1">
    <source>
        <dbReference type="ARBA" id="ARBA00001947"/>
    </source>
</evidence>
<comment type="caution">
    <text evidence="9">The sequence shown here is derived from an EMBL/GenBank/DDBJ whole genome shotgun (WGS) entry which is preliminary data.</text>
</comment>
<evidence type="ECO:0000259" key="8">
    <source>
        <dbReference type="PROSITE" id="PS52035"/>
    </source>
</evidence>
<dbReference type="GO" id="GO:0005615">
    <property type="term" value="C:extracellular space"/>
    <property type="evidence" value="ECO:0007669"/>
    <property type="project" value="TreeGrafter"/>
</dbReference>
<reference evidence="9 10" key="1">
    <citation type="submission" date="2020-08" db="EMBL/GenBank/DDBJ databases">
        <title>Genomic Encyclopedia of Type Strains, Phase IV (KMG-IV): sequencing the most valuable type-strain genomes for metagenomic binning, comparative biology and taxonomic classification.</title>
        <authorList>
            <person name="Goeker M."/>
        </authorList>
    </citation>
    <scope>NUCLEOTIDE SEQUENCE [LARGE SCALE GENOMIC DNA]</scope>
    <source>
        <strain evidence="9 10">DSM 21769</strain>
    </source>
</reference>
<evidence type="ECO:0000256" key="4">
    <source>
        <dbReference type="ARBA" id="ARBA00022801"/>
    </source>
</evidence>